<dbReference type="PROSITE" id="PS51755">
    <property type="entry name" value="OMPR_PHOB"/>
    <property type="match status" value="1"/>
</dbReference>
<dbReference type="InterPro" id="IPR058852">
    <property type="entry name" value="HTH_77"/>
</dbReference>
<reference evidence="4 5" key="1">
    <citation type="submission" date="2020-05" db="EMBL/GenBank/DDBJ databases">
        <title>Genetic diversity of Pseudomonas cichorii.</title>
        <authorList>
            <person name="Tani S."/>
            <person name="Yagi H."/>
            <person name="Hashimoto S."/>
            <person name="Iiyama K."/>
            <person name="Furuya N."/>
        </authorList>
    </citation>
    <scope>NUCLEOTIDE SEQUENCE [LARGE SCALE GENOMIC DNA]</scope>
    <source>
        <strain evidence="4 5">LMG 2162</strain>
    </source>
</reference>
<proteinExistence type="predicted"/>
<dbReference type="Gene3D" id="1.10.10.10">
    <property type="entry name" value="Winged helix-like DNA-binding domain superfamily/Winged helix DNA-binding domain"/>
    <property type="match status" value="1"/>
</dbReference>
<dbReference type="InterPro" id="IPR001867">
    <property type="entry name" value="OmpR/PhoB-type_DNA-bd"/>
</dbReference>
<evidence type="ECO:0000313" key="5">
    <source>
        <dbReference type="Proteomes" id="UP000614982"/>
    </source>
</evidence>
<evidence type="ECO:0000259" key="3">
    <source>
        <dbReference type="PROSITE" id="PS51755"/>
    </source>
</evidence>
<dbReference type="GeneID" id="93660395"/>
<keyword evidence="5" id="KW-1185">Reference proteome</keyword>
<evidence type="ECO:0000256" key="2">
    <source>
        <dbReference type="PROSITE-ProRule" id="PRU01091"/>
    </source>
</evidence>
<gene>
    <name evidence="4" type="ORF">PSCICP_09470</name>
</gene>
<evidence type="ECO:0000256" key="1">
    <source>
        <dbReference type="ARBA" id="ARBA00023125"/>
    </source>
</evidence>
<dbReference type="RefSeq" id="WP_025261253.1">
    <property type="nucleotide sequence ID" value="NZ_BLWA01000002.1"/>
</dbReference>
<dbReference type="PRINTS" id="PR00364">
    <property type="entry name" value="DISEASERSIST"/>
</dbReference>
<accession>A0ABQ1DJ16</accession>
<dbReference type="PANTHER" id="PTHR47691:SF3">
    <property type="entry name" value="HTH-TYPE TRANSCRIPTIONAL REGULATOR RV0890C-RELATED"/>
    <property type="match status" value="1"/>
</dbReference>
<dbReference type="Pfam" id="PF00486">
    <property type="entry name" value="Trans_reg_C"/>
    <property type="match status" value="1"/>
</dbReference>
<protein>
    <recommendedName>
        <fullName evidence="3">OmpR/PhoB-type domain-containing protein</fullName>
    </recommendedName>
</protein>
<dbReference type="CDD" id="cd00383">
    <property type="entry name" value="trans_reg_C"/>
    <property type="match status" value="1"/>
</dbReference>
<dbReference type="Pfam" id="PF25872">
    <property type="entry name" value="HTH_77"/>
    <property type="match status" value="1"/>
</dbReference>
<dbReference type="SUPFAM" id="SSF52540">
    <property type="entry name" value="P-loop containing nucleoside triphosphate hydrolases"/>
    <property type="match status" value="1"/>
</dbReference>
<dbReference type="InterPro" id="IPR002182">
    <property type="entry name" value="NB-ARC"/>
</dbReference>
<evidence type="ECO:0000313" key="4">
    <source>
        <dbReference type="EMBL" id="GFM90975.1"/>
    </source>
</evidence>
<sequence>MDSLKNIHNDSVLRFGPYVFDVRQRQVMQGDKTLRVGSRALEILQVLIGQAGSIVSKSSLIAQVWPDSIVEDINLRVQVAALRRALKDGQKGQRFIETVPLRGYCFVARVEQVEANPQINAPKHNLPARLTSVIGRDEVVGRIVRQLPGVRLMTLVGPGGIGKTTVACRVAESLLRHYPDGAWLIDFSVLDDPQQVAGQMASALGLGRDSSLADLASTLAGRRALLIFDGCEHQLENSRRWAETLLPACAHLSILVTSRQALQARGESVLGLPALTIASSGTRDAMACSAMQLFVRRAQASRQGFVLRKQDVATVADICRRLDGIPLAIELAAARIDVFGLTGLQAQLDKGVHLPGFGRRTSVLRHQTFKASLDWSFERLSQHEQIVLQRIAVFGSAFTKSAATAVCSCVSLHAEGIGKALEQLVDKSLLSISQGGSSLRYDLLRTTRFYALEKLQASGDGRVYEARLARYLGMERFAVARAPSPQLIE</sequence>
<dbReference type="PANTHER" id="PTHR47691">
    <property type="entry name" value="REGULATOR-RELATED"/>
    <property type="match status" value="1"/>
</dbReference>
<keyword evidence="1 2" id="KW-0238">DNA-binding</keyword>
<dbReference type="InterPro" id="IPR027417">
    <property type="entry name" value="P-loop_NTPase"/>
</dbReference>
<dbReference type="SUPFAM" id="SSF46894">
    <property type="entry name" value="C-terminal effector domain of the bipartite response regulators"/>
    <property type="match status" value="1"/>
</dbReference>
<feature type="DNA-binding region" description="OmpR/PhoB-type" evidence="2">
    <location>
        <begin position="10"/>
        <end position="108"/>
    </location>
</feature>
<dbReference type="SMART" id="SM00862">
    <property type="entry name" value="Trans_reg_C"/>
    <property type="match status" value="1"/>
</dbReference>
<name>A0ABQ1DJ16_PSECI</name>
<organism evidence="4 5">
    <name type="scientific">Pseudomonas cichorii</name>
    <dbReference type="NCBI Taxonomy" id="36746"/>
    <lineage>
        <taxon>Bacteria</taxon>
        <taxon>Pseudomonadati</taxon>
        <taxon>Pseudomonadota</taxon>
        <taxon>Gammaproteobacteria</taxon>
        <taxon>Pseudomonadales</taxon>
        <taxon>Pseudomonadaceae</taxon>
        <taxon>Pseudomonas</taxon>
    </lineage>
</organism>
<dbReference type="Pfam" id="PF00931">
    <property type="entry name" value="NB-ARC"/>
    <property type="match status" value="1"/>
</dbReference>
<dbReference type="InterPro" id="IPR016032">
    <property type="entry name" value="Sig_transdc_resp-reg_C-effctor"/>
</dbReference>
<dbReference type="Proteomes" id="UP000614982">
    <property type="component" value="Unassembled WGS sequence"/>
</dbReference>
<dbReference type="EMBL" id="BLWA01000002">
    <property type="protein sequence ID" value="GFM90975.1"/>
    <property type="molecule type" value="Genomic_DNA"/>
</dbReference>
<dbReference type="Gene3D" id="3.40.50.300">
    <property type="entry name" value="P-loop containing nucleotide triphosphate hydrolases"/>
    <property type="match status" value="1"/>
</dbReference>
<dbReference type="InterPro" id="IPR036388">
    <property type="entry name" value="WH-like_DNA-bd_sf"/>
</dbReference>
<comment type="caution">
    <text evidence="4">The sequence shown here is derived from an EMBL/GenBank/DDBJ whole genome shotgun (WGS) entry which is preliminary data.</text>
</comment>
<feature type="domain" description="OmpR/PhoB-type" evidence="3">
    <location>
        <begin position="10"/>
        <end position="108"/>
    </location>
</feature>